<evidence type="ECO:0000313" key="2">
    <source>
        <dbReference type="Proteomes" id="UP001301582"/>
    </source>
</evidence>
<sequence length="160" mass="17557">MDPTLILAGASAAFNLMGSAYEVAAQNQAAINNAYMARLAARDKYDQEMEGYVEYNRQMLMQSMDRALQARSNTDLAMVSMFETGGGGQVMTDMLGERQAVEARNLYRDRLERNSLKIQTTRNLRGYENEAKGRIAQVSTTSLNMGHVASAASAGLPYLA</sequence>
<proteinExistence type="predicted"/>
<name>A0AAX4G3Z1_9CAUD</name>
<reference evidence="1 2" key="1">
    <citation type="submission" date="2023-08" db="EMBL/GenBank/DDBJ databases">
        <authorList>
            <person name="Du S."/>
            <person name="Wu Z."/>
            <person name="Wu Y."/>
            <person name="Yang M."/>
            <person name="Shao J."/>
            <person name="Liu H."/>
            <person name="Zhao Y."/>
            <person name="Zhang Z."/>
        </authorList>
    </citation>
    <scope>NUCLEOTIDE SEQUENCE [LARGE SCALE GENOMIC DNA]</scope>
</reference>
<dbReference type="EMBL" id="OR420741">
    <property type="protein sequence ID" value="WOZ55663.1"/>
    <property type="molecule type" value="Genomic_DNA"/>
</dbReference>
<gene>
    <name evidence="1" type="ORF">CRP118_gp32</name>
</gene>
<keyword evidence="2" id="KW-1185">Reference proteome</keyword>
<protein>
    <recommendedName>
        <fullName evidence="3">Internal virion protein</fullName>
    </recommendedName>
</protein>
<dbReference type="Proteomes" id="UP001301582">
    <property type="component" value="Segment"/>
</dbReference>
<accession>A0AAX4G3Z1</accession>
<evidence type="ECO:0008006" key="3">
    <source>
        <dbReference type="Google" id="ProtNLM"/>
    </source>
</evidence>
<organism evidence="1 2">
    <name type="scientific">Roseobacter phage CRP-118</name>
    <dbReference type="NCBI Taxonomy" id="3072843"/>
    <lineage>
        <taxon>Viruses</taxon>
        <taxon>Duplodnaviria</taxon>
        <taxon>Heunggongvirae</taxon>
        <taxon>Uroviricota</taxon>
        <taxon>Caudoviricetes</taxon>
        <taxon>Autographivirales</taxon>
        <taxon>Autographivirales incertae sedis</taxon>
        <taxon>Shangxiadianvirus</taxon>
        <taxon>Shangxiadianvirus CRP118</taxon>
    </lineage>
</organism>
<evidence type="ECO:0000313" key="1">
    <source>
        <dbReference type="EMBL" id="WOZ55663.1"/>
    </source>
</evidence>